<dbReference type="GO" id="GO:0005344">
    <property type="term" value="F:oxygen carrier activity"/>
    <property type="evidence" value="ECO:0007669"/>
    <property type="project" value="UniProtKB-KW"/>
</dbReference>
<sequence>MTPDQVAVVQSTLRAARCDLDLLAARFFERLSTRNPALRSLFPDDTAEQEGKVAAVLDEIGYAVHDHERLAAECVALGRRHESYGARAEHYPVFGEVLAESLAATVGDAWTVRTADAWDAAFELVTELMQSGQRSAEPLAGPVPSGRGQGLRTGRSGHR</sequence>
<protein>
    <submittedName>
        <fullName evidence="9">Hemoglobin-like flavoprotein</fullName>
    </submittedName>
</protein>
<evidence type="ECO:0000256" key="1">
    <source>
        <dbReference type="ARBA" id="ARBA00022448"/>
    </source>
</evidence>
<dbReference type="InParanoid" id="A0A420XQU3"/>
<dbReference type="Proteomes" id="UP000281955">
    <property type="component" value="Unassembled WGS sequence"/>
</dbReference>
<feature type="region of interest" description="Disordered" evidence="7">
    <location>
        <begin position="133"/>
        <end position="159"/>
    </location>
</feature>
<dbReference type="GO" id="GO:0046872">
    <property type="term" value="F:metal ion binding"/>
    <property type="evidence" value="ECO:0007669"/>
    <property type="project" value="UniProtKB-KW"/>
</dbReference>
<comment type="caution">
    <text evidence="9">The sequence shown here is derived from an EMBL/GenBank/DDBJ whole genome shotgun (WGS) entry which is preliminary data.</text>
</comment>
<dbReference type="GO" id="GO:0020037">
    <property type="term" value="F:heme binding"/>
    <property type="evidence" value="ECO:0007669"/>
    <property type="project" value="InterPro"/>
</dbReference>
<evidence type="ECO:0000313" key="10">
    <source>
        <dbReference type="Proteomes" id="UP000281955"/>
    </source>
</evidence>
<keyword evidence="4" id="KW-0479">Metal-binding</keyword>
<evidence type="ECO:0000256" key="4">
    <source>
        <dbReference type="ARBA" id="ARBA00022723"/>
    </source>
</evidence>
<feature type="domain" description="Globin" evidence="8">
    <location>
        <begin position="1"/>
        <end position="134"/>
    </location>
</feature>
<gene>
    <name evidence="9" type="ORF">CLV35_2068</name>
</gene>
<comment type="similarity">
    <text evidence="6">Belongs to the globin family.</text>
</comment>
<dbReference type="Gene3D" id="1.10.490.10">
    <property type="entry name" value="Globins"/>
    <property type="match status" value="1"/>
</dbReference>
<dbReference type="AlphaFoldDB" id="A0A420XQU3"/>
<keyword evidence="2 6" id="KW-0349">Heme</keyword>
<evidence type="ECO:0000256" key="5">
    <source>
        <dbReference type="ARBA" id="ARBA00023004"/>
    </source>
</evidence>
<dbReference type="SUPFAM" id="SSF46458">
    <property type="entry name" value="Globin-like"/>
    <property type="match status" value="1"/>
</dbReference>
<dbReference type="EMBL" id="RBWV01000011">
    <property type="protein sequence ID" value="RKS75594.1"/>
    <property type="molecule type" value="Genomic_DNA"/>
</dbReference>
<dbReference type="InterPro" id="IPR009050">
    <property type="entry name" value="Globin-like_sf"/>
</dbReference>
<evidence type="ECO:0000256" key="2">
    <source>
        <dbReference type="ARBA" id="ARBA00022617"/>
    </source>
</evidence>
<dbReference type="RefSeq" id="WP_147431929.1">
    <property type="nucleotide sequence ID" value="NZ_RBWV01000011.1"/>
</dbReference>
<name>A0A420XQU3_9ACTN</name>
<accession>A0A420XQU3</accession>
<keyword evidence="10" id="KW-1185">Reference proteome</keyword>
<reference evidence="9 10" key="1">
    <citation type="submission" date="2018-10" db="EMBL/GenBank/DDBJ databases">
        <title>Genomic Encyclopedia of Archaeal and Bacterial Type Strains, Phase II (KMG-II): from individual species to whole genera.</title>
        <authorList>
            <person name="Goeker M."/>
        </authorList>
    </citation>
    <scope>NUCLEOTIDE SEQUENCE [LARGE SCALE GENOMIC DNA]</scope>
    <source>
        <strain evidence="9 10">RP-AC37</strain>
    </source>
</reference>
<dbReference type="OrthoDB" id="3213438at2"/>
<dbReference type="PROSITE" id="PS01033">
    <property type="entry name" value="GLOBIN"/>
    <property type="match status" value="1"/>
</dbReference>
<dbReference type="InterPro" id="IPR000971">
    <property type="entry name" value="Globin"/>
</dbReference>
<keyword evidence="1 6" id="KW-0813">Transport</keyword>
<evidence type="ECO:0000259" key="8">
    <source>
        <dbReference type="PROSITE" id="PS01033"/>
    </source>
</evidence>
<organism evidence="9 10">
    <name type="scientific">Motilibacter peucedani</name>
    <dbReference type="NCBI Taxonomy" id="598650"/>
    <lineage>
        <taxon>Bacteria</taxon>
        <taxon>Bacillati</taxon>
        <taxon>Actinomycetota</taxon>
        <taxon>Actinomycetes</taxon>
        <taxon>Motilibacterales</taxon>
        <taxon>Motilibacteraceae</taxon>
        <taxon>Motilibacter</taxon>
    </lineage>
</organism>
<evidence type="ECO:0000256" key="6">
    <source>
        <dbReference type="RuleBase" id="RU000356"/>
    </source>
</evidence>
<dbReference type="PANTHER" id="PTHR46458:SF1">
    <property type="entry name" value="GEO09476P1"/>
    <property type="match status" value="1"/>
</dbReference>
<evidence type="ECO:0000256" key="7">
    <source>
        <dbReference type="SAM" id="MobiDB-lite"/>
    </source>
</evidence>
<dbReference type="PANTHER" id="PTHR46458">
    <property type="entry name" value="BLR2807 PROTEIN"/>
    <property type="match status" value="1"/>
</dbReference>
<keyword evidence="5" id="KW-0408">Iron</keyword>
<dbReference type="GO" id="GO:0019825">
    <property type="term" value="F:oxygen binding"/>
    <property type="evidence" value="ECO:0007669"/>
    <property type="project" value="InterPro"/>
</dbReference>
<dbReference type="InterPro" id="IPR012292">
    <property type="entry name" value="Globin/Proto"/>
</dbReference>
<dbReference type="Pfam" id="PF00042">
    <property type="entry name" value="Globin"/>
    <property type="match status" value="1"/>
</dbReference>
<proteinExistence type="inferred from homology"/>
<evidence type="ECO:0000313" key="9">
    <source>
        <dbReference type="EMBL" id="RKS75594.1"/>
    </source>
</evidence>
<keyword evidence="3 6" id="KW-0561">Oxygen transport</keyword>
<dbReference type="InterPro" id="IPR050532">
    <property type="entry name" value="Globin-like_OT"/>
</dbReference>
<evidence type="ECO:0000256" key="3">
    <source>
        <dbReference type="ARBA" id="ARBA00022621"/>
    </source>
</evidence>